<keyword evidence="3" id="KW-1185">Reference proteome</keyword>
<dbReference type="EMBL" id="JAGTJS010000014">
    <property type="protein sequence ID" value="KAH7248218.1"/>
    <property type="molecule type" value="Genomic_DNA"/>
</dbReference>
<dbReference type="OrthoDB" id="5059713at2759"/>
<protein>
    <submittedName>
        <fullName evidence="2">Uncharacterized protein</fullName>
    </submittedName>
</protein>
<gene>
    <name evidence="2" type="ORF">B0J15DRAFT_551159</name>
</gene>
<sequence>MPLLQQYVTSLSAKNEDTHKPKPALYYFPRYKSNPQHHQYDDFCRVKLMLAHPHRDPNELRKIDGVEYDSYASAAEFCYGNHRHPDDYYGTPNAEERRPDPDEFEEEFHEPDLLETGLSLPASFPTAHQAKR</sequence>
<accession>A0A9P9K500</accession>
<name>A0A9P9K500_FUSSL</name>
<proteinExistence type="predicted"/>
<feature type="region of interest" description="Disordered" evidence="1">
    <location>
        <begin position="85"/>
        <end position="132"/>
    </location>
</feature>
<dbReference type="AlphaFoldDB" id="A0A9P9K500"/>
<organism evidence="2 3">
    <name type="scientific">Fusarium solani</name>
    <name type="common">Filamentous fungus</name>
    <dbReference type="NCBI Taxonomy" id="169388"/>
    <lineage>
        <taxon>Eukaryota</taxon>
        <taxon>Fungi</taxon>
        <taxon>Dikarya</taxon>
        <taxon>Ascomycota</taxon>
        <taxon>Pezizomycotina</taxon>
        <taxon>Sordariomycetes</taxon>
        <taxon>Hypocreomycetidae</taxon>
        <taxon>Hypocreales</taxon>
        <taxon>Nectriaceae</taxon>
        <taxon>Fusarium</taxon>
        <taxon>Fusarium solani species complex</taxon>
    </lineage>
</organism>
<dbReference type="Proteomes" id="UP000736672">
    <property type="component" value="Unassembled WGS sequence"/>
</dbReference>
<evidence type="ECO:0000256" key="1">
    <source>
        <dbReference type="SAM" id="MobiDB-lite"/>
    </source>
</evidence>
<comment type="caution">
    <text evidence="2">The sequence shown here is derived from an EMBL/GenBank/DDBJ whole genome shotgun (WGS) entry which is preliminary data.</text>
</comment>
<evidence type="ECO:0000313" key="3">
    <source>
        <dbReference type="Proteomes" id="UP000736672"/>
    </source>
</evidence>
<reference evidence="2" key="1">
    <citation type="journal article" date="2021" name="Nat. Commun.">
        <title>Genetic determinants of endophytism in the Arabidopsis root mycobiome.</title>
        <authorList>
            <person name="Mesny F."/>
            <person name="Miyauchi S."/>
            <person name="Thiergart T."/>
            <person name="Pickel B."/>
            <person name="Atanasova L."/>
            <person name="Karlsson M."/>
            <person name="Huettel B."/>
            <person name="Barry K.W."/>
            <person name="Haridas S."/>
            <person name="Chen C."/>
            <person name="Bauer D."/>
            <person name="Andreopoulos W."/>
            <person name="Pangilinan J."/>
            <person name="LaButti K."/>
            <person name="Riley R."/>
            <person name="Lipzen A."/>
            <person name="Clum A."/>
            <person name="Drula E."/>
            <person name="Henrissat B."/>
            <person name="Kohler A."/>
            <person name="Grigoriev I.V."/>
            <person name="Martin F.M."/>
            <person name="Hacquard S."/>
        </authorList>
    </citation>
    <scope>NUCLEOTIDE SEQUENCE</scope>
    <source>
        <strain evidence="2">FSSC 5 MPI-SDFR-AT-0091</strain>
    </source>
</reference>
<evidence type="ECO:0000313" key="2">
    <source>
        <dbReference type="EMBL" id="KAH7248218.1"/>
    </source>
</evidence>